<dbReference type="AlphaFoldDB" id="A0A6S6SRW7"/>
<feature type="chain" id="PRO_5028235172" description="DUF3575 domain-containing protein" evidence="1">
    <location>
        <begin position="22"/>
        <end position="198"/>
    </location>
</feature>
<evidence type="ECO:0000313" key="2">
    <source>
        <dbReference type="EMBL" id="CAA6808451.1"/>
    </source>
</evidence>
<feature type="signal peptide" evidence="1">
    <location>
        <begin position="1"/>
        <end position="21"/>
    </location>
</feature>
<accession>A0A6S6SRW7</accession>
<sequence>MKTIFLMCVCSFVLLSRPVSYPGGTTVMIQNDSKQNRIHIHYSPTQKYSIGIYDEYVRDLKSHNIGLQYNRLLNRKNSKLTQRNFYLKSKLGYLEDDIFGALGLAFDWESRKYFISYENEVNVNGSSKEFIQKARVGIAPYVAKYGFLHTWIMLEIENEAKAEDNILVSPILRLFKGDYLAELGLKNKNIIFNLIVRF</sequence>
<evidence type="ECO:0000256" key="1">
    <source>
        <dbReference type="SAM" id="SignalP"/>
    </source>
</evidence>
<dbReference type="EMBL" id="CACVAW010000032">
    <property type="protein sequence ID" value="CAA6808451.1"/>
    <property type="molecule type" value="Genomic_DNA"/>
</dbReference>
<organism evidence="2">
    <name type="scientific">uncultured Campylobacterales bacterium</name>
    <dbReference type="NCBI Taxonomy" id="352960"/>
    <lineage>
        <taxon>Bacteria</taxon>
        <taxon>Pseudomonadati</taxon>
        <taxon>Campylobacterota</taxon>
        <taxon>Epsilonproteobacteria</taxon>
        <taxon>Campylobacterales</taxon>
        <taxon>environmental samples</taxon>
    </lineage>
</organism>
<proteinExistence type="predicted"/>
<reference evidence="2" key="1">
    <citation type="submission" date="2020-01" db="EMBL/GenBank/DDBJ databases">
        <authorList>
            <person name="Meier V. D."/>
            <person name="Meier V D."/>
        </authorList>
    </citation>
    <scope>NUCLEOTIDE SEQUENCE</scope>
    <source>
        <strain evidence="2">HLG_WM_MAG_12</strain>
    </source>
</reference>
<name>A0A6S6SRW7_9BACT</name>
<evidence type="ECO:0008006" key="3">
    <source>
        <dbReference type="Google" id="ProtNLM"/>
    </source>
</evidence>
<gene>
    <name evidence="2" type="ORF">HELGO_WM16318</name>
</gene>
<protein>
    <recommendedName>
        <fullName evidence="3">DUF3575 domain-containing protein</fullName>
    </recommendedName>
</protein>
<keyword evidence="1" id="KW-0732">Signal</keyword>